<organism evidence="1">
    <name type="scientific">marine metagenome</name>
    <dbReference type="NCBI Taxonomy" id="408172"/>
    <lineage>
        <taxon>unclassified sequences</taxon>
        <taxon>metagenomes</taxon>
        <taxon>ecological metagenomes</taxon>
    </lineage>
</organism>
<dbReference type="AlphaFoldDB" id="A0A381TYS5"/>
<sequence length="58" mass="6671">MGGNCTINEEKVIVINNNKPIEQRLNILAKCFIEYDLDKLYIVPALRAYIDDCQTLNL</sequence>
<accession>A0A381TYS5</accession>
<name>A0A381TYS5_9ZZZZ</name>
<proteinExistence type="predicted"/>
<evidence type="ECO:0000313" key="1">
    <source>
        <dbReference type="EMBL" id="SVA20608.1"/>
    </source>
</evidence>
<gene>
    <name evidence="1" type="ORF">METZ01_LOCUS73462</name>
</gene>
<protein>
    <submittedName>
        <fullName evidence="1">Uncharacterized protein</fullName>
    </submittedName>
</protein>
<reference evidence="1" key="1">
    <citation type="submission" date="2018-05" db="EMBL/GenBank/DDBJ databases">
        <authorList>
            <person name="Lanie J.A."/>
            <person name="Ng W.-L."/>
            <person name="Kazmierczak K.M."/>
            <person name="Andrzejewski T.M."/>
            <person name="Davidsen T.M."/>
            <person name="Wayne K.J."/>
            <person name="Tettelin H."/>
            <person name="Glass J.I."/>
            <person name="Rusch D."/>
            <person name="Podicherti R."/>
            <person name="Tsui H.-C.T."/>
            <person name="Winkler M.E."/>
        </authorList>
    </citation>
    <scope>NUCLEOTIDE SEQUENCE</scope>
</reference>
<dbReference type="EMBL" id="UINC01005327">
    <property type="protein sequence ID" value="SVA20608.1"/>
    <property type="molecule type" value="Genomic_DNA"/>
</dbReference>